<dbReference type="Pfam" id="PF01476">
    <property type="entry name" value="LysM"/>
    <property type="match status" value="1"/>
</dbReference>
<sequence>MDETKPISTPGTYTIQEGDTFWGIANNMDGINVDELQNRKHGVDPKKKEIRPSN</sequence>
<name>A0ABY4EYR4_9BACI</name>
<dbReference type="Proteomes" id="UP000831782">
    <property type="component" value="Chromosome"/>
</dbReference>
<accession>A0ABY4EYR4</accession>
<dbReference type="PROSITE" id="PS51782">
    <property type="entry name" value="LYSM"/>
    <property type="match status" value="1"/>
</dbReference>
<organism evidence="2 3">
    <name type="scientific">Gracilibacillus caseinilyticus</name>
    <dbReference type="NCBI Taxonomy" id="2932256"/>
    <lineage>
        <taxon>Bacteria</taxon>
        <taxon>Bacillati</taxon>
        <taxon>Bacillota</taxon>
        <taxon>Bacilli</taxon>
        <taxon>Bacillales</taxon>
        <taxon>Bacillaceae</taxon>
        <taxon>Gracilibacillus</taxon>
    </lineage>
</organism>
<dbReference type="SUPFAM" id="SSF54106">
    <property type="entry name" value="LysM domain"/>
    <property type="match status" value="1"/>
</dbReference>
<dbReference type="Gene3D" id="3.10.350.10">
    <property type="entry name" value="LysM domain"/>
    <property type="match status" value="1"/>
</dbReference>
<dbReference type="InterPro" id="IPR018392">
    <property type="entry name" value="LysM"/>
</dbReference>
<reference evidence="2 3" key="1">
    <citation type="submission" date="2022-04" db="EMBL/GenBank/DDBJ databases">
        <title>Gracilibacillus sp. isolated from saltern.</title>
        <authorList>
            <person name="Won M."/>
            <person name="Lee C.-M."/>
            <person name="Woen H.-Y."/>
            <person name="Kwon S.-W."/>
        </authorList>
    </citation>
    <scope>NUCLEOTIDE SEQUENCE [LARGE SCALE GENOMIC DNA]</scope>
    <source>
        <strain evidence="2 3">SSWR10-1</strain>
    </source>
</reference>
<dbReference type="InterPro" id="IPR036779">
    <property type="entry name" value="LysM_dom_sf"/>
</dbReference>
<evidence type="ECO:0000313" key="2">
    <source>
        <dbReference type="EMBL" id="UOQ49156.1"/>
    </source>
</evidence>
<dbReference type="CDD" id="cd00118">
    <property type="entry name" value="LysM"/>
    <property type="match status" value="1"/>
</dbReference>
<keyword evidence="3" id="KW-1185">Reference proteome</keyword>
<proteinExistence type="predicted"/>
<evidence type="ECO:0000313" key="3">
    <source>
        <dbReference type="Proteomes" id="UP000831782"/>
    </source>
</evidence>
<dbReference type="EMBL" id="CP095072">
    <property type="protein sequence ID" value="UOQ49156.1"/>
    <property type="molecule type" value="Genomic_DNA"/>
</dbReference>
<gene>
    <name evidence="2" type="ORF">MUN88_03250</name>
</gene>
<evidence type="ECO:0000259" key="1">
    <source>
        <dbReference type="PROSITE" id="PS51782"/>
    </source>
</evidence>
<protein>
    <submittedName>
        <fullName evidence="2">LysM domain-containing protein</fullName>
    </submittedName>
</protein>
<feature type="domain" description="LysM" evidence="1">
    <location>
        <begin position="11"/>
        <end position="54"/>
    </location>
</feature>
<dbReference type="RefSeq" id="WP_244720763.1">
    <property type="nucleotide sequence ID" value="NZ_CP095072.1"/>
</dbReference>